<sequence>MEALLWTCVLALLSTPARAAESPAVFQSPKAISLTEVNSTAEIQCRTTLMNPMGLFLKRRFSKEMEVLYLSLTGRKININQEYKHRLSVSGVCCDYTLQLSQLGVKDTDGYYCVWSRLDSQSLRLETYESADTIIIVRERDPKEDCNRIHTLQHILFLLSVTVSAVVVCVFLGVLVWWCTRTKEKYRPATAYQGRHHLCP</sequence>
<dbReference type="OrthoDB" id="8901010at2759"/>
<evidence type="ECO:0008006" key="5">
    <source>
        <dbReference type="Google" id="ProtNLM"/>
    </source>
</evidence>
<keyword evidence="2" id="KW-0732">Signal</keyword>
<organism evidence="3 4">
    <name type="scientific">Synaphobranchus kaupii</name>
    <name type="common">Kaup's arrowtooth eel</name>
    <dbReference type="NCBI Taxonomy" id="118154"/>
    <lineage>
        <taxon>Eukaryota</taxon>
        <taxon>Metazoa</taxon>
        <taxon>Chordata</taxon>
        <taxon>Craniata</taxon>
        <taxon>Vertebrata</taxon>
        <taxon>Euteleostomi</taxon>
        <taxon>Actinopterygii</taxon>
        <taxon>Neopterygii</taxon>
        <taxon>Teleostei</taxon>
        <taxon>Anguilliformes</taxon>
        <taxon>Synaphobranchidae</taxon>
        <taxon>Synaphobranchus</taxon>
    </lineage>
</organism>
<dbReference type="Gene3D" id="2.60.40.10">
    <property type="entry name" value="Immunoglobulins"/>
    <property type="match status" value="1"/>
</dbReference>
<evidence type="ECO:0000313" key="3">
    <source>
        <dbReference type="EMBL" id="KAJ8363602.1"/>
    </source>
</evidence>
<feature type="chain" id="PRO_5040466253" description="Immunoglobulin V-set domain-containing protein" evidence="2">
    <location>
        <begin position="20"/>
        <end position="200"/>
    </location>
</feature>
<reference evidence="3" key="1">
    <citation type="journal article" date="2023" name="Science">
        <title>Genome structures resolve the early diversification of teleost fishes.</title>
        <authorList>
            <person name="Parey E."/>
            <person name="Louis A."/>
            <person name="Montfort J."/>
            <person name="Bouchez O."/>
            <person name="Roques C."/>
            <person name="Iampietro C."/>
            <person name="Lluch J."/>
            <person name="Castinel A."/>
            <person name="Donnadieu C."/>
            <person name="Desvignes T."/>
            <person name="Floi Bucao C."/>
            <person name="Jouanno E."/>
            <person name="Wen M."/>
            <person name="Mejri S."/>
            <person name="Dirks R."/>
            <person name="Jansen H."/>
            <person name="Henkel C."/>
            <person name="Chen W.J."/>
            <person name="Zahm M."/>
            <person name="Cabau C."/>
            <person name="Klopp C."/>
            <person name="Thompson A.W."/>
            <person name="Robinson-Rechavi M."/>
            <person name="Braasch I."/>
            <person name="Lecointre G."/>
            <person name="Bobe J."/>
            <person name="Postlethwait J.H."/>
            <person name="Berthelot C."/>
            <person name="Roest Crollius H."/>
            <person name="Guiguen Y."/>
        </authorList>
    </citation>
    <scope>NUCLEOTIDE SEQUENCE</scope>
    <source>
        <strain evidence="3">WJC10195</strain>
    </source>
</reference>
<dbReference type="PANTHER" id="PTHR15343:SF0">
    <property type="entry name" value="T-CELL ANTIGEN CD7"/>
    <property type="match status" value="1"/>
</dbReference>
<dbReference type="GO" id="GO:0002250">
    <property type="term" value="P:adaptive immune response"/>
    <property type="evidence" value="ECO:0007669"/>
    <property type="project" value="InterPro"/>
</dbReference>
<evidence type="ECO:0000256" key="2">
    <source>
        <dbReference type="SAM" id="SignalP"/>
    </source>
</evidence>
<keyword evidence="1" id="KW-1133">Transmembrane helix</keyword>
<keyword evidence="1" id="KW-0472">Membrane</keyword>
<keyword evidence="1" id="KW-0812">Transmembrane</keyword>
<dbReference type="SUPFAM" id="SSF48726">
    <property type="entry name" value="Immunoglobulin"/>
    <property type="match status" value="1"/>
</dbReference>
<comment type="caution">
    <text evidence="3">The sequence shown here is derived from an EMBL/GenBank/DDBJ whole genome shotgun (WGS) entry which is preliminary data.</text>
</comment>
<feature type="signal peptide" evidence="2">
    <location>
        <begin position="1"/>
        <end position="19"/>
    </location>
</feature>
<feature type="transmembrane region" description="Helical" evidence="1">
    <location>
        <begin position="155"/>
        <end position="178"/>
    </location>
</feature>
<protein>
    <recommendedName>
        <fullName evidence="5">Immunoglobulin V-set domain-containing protein</fullName>
    </recommendedName>
</protein>
<dbReference type="PANTHER" id="PTHR15343">
    <property type="entry name" value="CD7"/>
    <property type="match status" value="1"/>
</dbReference>
<dbReference type="InterPro" id="IPR039090">
    <property type="entry name" value="CD7"/>
</dbReference>
<accession>A0A9Q1J0L1</accession>
<dbReference type="EMBL" id="JAINUF010000004">
    <property type="protein sequence ID" value="KAJ8363602.1"/>
    <property type="molecule type" value="Genomic_DNA"/>
</dbReference>
<proteinExistence type="predicted"/>
<keyword evidence="4" id="KW-1185">Reference proteome</keyword>
<dbReference type="InterPro" id="IPR013783">
    <property type="entry name" value="Ig-like_fold"/>
</dbReference>
<evidence type="ECO:0000313" key="4">
    <source>
        <dbReference type="Proteomes" id="UP001152622"/>
    </source>
</evidence>
<dbReference type="GO" id="GO:0038023">
    <property type="term" value="F:signaling receptor activity"/>
    <property type="evidence" value="ECO:0007669"/>
    <property type="project" value="InterPro"/>
</dbReference>
<dbReference type="Proteomes" id="UP001152622">
    <property type="component" value="Chromosome 4"/>
</dbReference>
<gene>
    <name evidence="3" type="ORF">SKAU_G00124330</name>
</gene>
<name>A0A9Q1J0L1_SYNKA</name>
<dbReference type="GO" id="GO:0016020">
    <property type="term" value="C:membrane"/>
    <property type="evidence" value="ECO:0007669"/>
    <property type="project" value="InterPro"/>
</dbReference>
<evidence type="ECO:0000256" key="1">
    <source>
        <dbReference type="SAM" id="Phobius"/>
    </source>
</evidence>
<dbReference type="InterPro" id="IPR036179">
    <property type="entry name" value="Ig-like_dom_sf"/>
</dbReference>
<dbReference type="AlphaFoldDB" id="A0A9Q1J0L1"/>